<dbReference type="EMBL" id="LNIX01000002">
    <property type="protein sequence ID" value="OXA59477.1"/>
    <property type="molecule type" value="Genomic_DNA"/>
</dbReference>
<feature type="compositionally biased region" description="Low complexity" evidence="4">
    <location>
        <begin position="300"/>
        <end position="311"/>
    </location>
</feature>
<dbReference type="GO" id="GO:0005856">
    <property type="term" value="C:cytoskeleton"/>
    <property type="evidence" value="ECO:0007669"/>
    <property type="project" value="UniProtKB-ARBA"/>
</dbReference>
<dbReference type="Proteomes" id="UP000198287">
    <property type="component" value="Unassembled WGS sequence"/>
</dbReference>
<feature type="compositionally biased region" description="Polar residues" evidence="4">
    <location>
        <begin position="474"/>
        <end position="485"/>
    </location>
</feature>
<feature type="compositionally biased region" description="Acidic residues" evidence="4">
    <location>
        <begin position="689"/>
        <end position="706"/>
    </location>
</feature>
<feature type="coiled-coil region" evidence="3">
    <location>
        <begin position="519"/>
        <end position="550"/>
    </location>
</feature>
<evidence type="ECO:0000256" key="4">
    <source>
        <dbReference type="SAM" id="MobiDB-lite"/>
    </source>
</evidence>
<feature type="compositionally biased region" description="Basic and acidic residues" evidence="4">
    <location>
        <begin position="742"/>
        <end position="752"/>
    </location>
</feature>
<evidence type="ECO:0000256" key="1">
    <source>
        <dbReference type="ARBA" id="ARBA00006663"/>
    </source>
</evidence>
<dbReference type="PANTHER" id="PTHR21501:SF1">
    <property type="entry name" value="PROTEIN FAM-161"/>
    <property type="match status" value="1"/>
</dbReference>
<organism evidence="5 6">
    <name type="scientific">Folsomia candida</name>
    <name type="common">Springtail</name>
    <dbReference type="NCBI Taxonomy" id="158441"/>
    <lineage>
        <taxon>Eukaryota</taxon>
        <taxon>Metazoa</taxon>
        <taxon>Ecdysozoa</taxon>
        <taxon>Arthropoda</taxon>
        <taxon>Hexapoda</taxon>
        <taxon>Collembola</taxon>
        <taxon>Entomobryomorpha</taxon>
        <taxon>Isotomoidea</taxon>
        <taxon>Isotomidae</taxon>
        <taxon>Proisotominae</taxon>
        <taxon>Folsomia</taxon>
    </lineage>
</organism>
<reference evidence="5 6" key="1">
    <citation type="submission" date="2015-12" db="EMBL/GenBank/DDBJ databases">
        <title>The genome of Folsomia candida.</title>
        <authorList>
            <person name="Faddeeva A."/>
            <person name="Derks M.F."/>
            <person name="Anvar Y."/>
            <person name="Smit S."/>
            <person name="Van Straalen N."/>
            <person name="Roelofs D."/>
        </authorList>
    </citation>
    <scope>NUCLEOTIDE SEQUENCE [LARGE SCALE GENOMIC DNA]</scope>
    <source>
        <strain evidence="5 6">VU population</strain>
        <tissue evidence="5">Whole body</tissue>
    </source>
</reference>
<feature type="region of interest" description="Disordered" evidence="4">
    <location>
        <begin position="297"/>
        <end position="316"/>
    </location>
</feature>
<sequence>MFKPGIIRNSLAASTNTTSADNLLSLYNKIPDYAEVKHLGHSDFVRALEKLKEEFRRVRSSLYISNEDGHLEDIDVDDVSYLESRLKILNIRDSASLSPIRRPGTALKSATGYEQGSEKSNLEVHGRQSQLHRSPTTSNYAINYLNYNKPSRSLSFVNFDRKERQNFSSDEEENNKRVDEYTSINSESCSEGSSPDLGSYAYREFKEYERKDYVPKNIEKRLLERKAFNNSAPSLSGGGKGPTREDEGSHLFKAHPVPSHVYKPLYDFIMLKNQRRSQKVREQSKQKLMAQVKPFNFANKPSSSKSFPHASSDNKPLTNYERAAMTQSHKEVLNNAKPLKSSRRCSSHTNNFRMVNHFKANPAPPRTRALLSAMRLKEQQEYRELKKRLRAEALLKNAALPPSMAARDKRTKISNTKLDTIIQEYQNSCNSTRDKNNKNRDKEQSTDLDGDNDNNTFTDEDRLSEDSFRYVDGTPNNISPVTSAISRKRGNFTPFGKSRHSSAASGIFECTSNDNVASRLRIQETRRKEANRIKREEEELLKLMRNETRRKKLKDSHLSAWRRAHSYSSHQDITMRRQLREAASILERQSFVKDMSSMLSRVRSAPLLLEGTRERRYEPCKKHKEEFLQYGDRSLSNNNKQLATHRFSPRKAGSRNGNWFLDRYGFGDDDGPSRSETVALAEGSLTNASEEEDDDNDMGGADENDDTANYAENDENKIVPTPMPRNTKKKHVRVNLVDNDGEGLHSESVDKE</sequence>
<feature type="region of interest" description="Disordered" evidence="4">
    <location>
        <begin position="427"/>
        <end position="485"/>
    </location>
</feature>
<feature type="compositionally biased region" description="Basic and acidic residues" evidence="4">
    <location>
        <begin position="116"/>
        <end position="126"/>
    </location>
</feature>
<evidence type="ECO:0000256" key="2">
    <source>
        <dbReference type="ARBA" id="ARBA00023054"/>
    </source>
</evidence>
<keyword evidence="6" id="KW-1185">Reference proteome</keyword>
<dbReference type="Pfam" id="PF10595">
    <property type="entry name" value="FAM161A_B"/>
    <property type="match status" value="1"/>
</dbReference>
<keyword evidence="2 3" id="KW-0175">Coiled coil</keyword>
<accession>A0A226EQP5</accession>
<proteinExistence type="inferred from homology"/>
<feature type="region of interest" description="Disordered" evidence="4">
    <location>
        <begin position="229"/>
        <end position="251"/>
    </location>
</feature>
<dbReference type="STRING" id="158441.A0A226EQP5"/>
<dbReference type="GO" id="GO:0005929">
    <property type="term" value="C:cilium"/>
    <property type="evidence" value="ECO:0007669"/>
    <property type="project" value="TreeGrafter"/>
</dbReference>
<dbReference type="PANTHER" id="PTHR21501">
    <property type="entry name" value="PROTEIN FAM-161"/>
    <property type="match status" value="1"/>
</dbReference>
<feature type="region of interest" description="Disordered" evidence="4">
    <location>
        <begin position="101"/>
        <end position="134"/>
    </location>
</feature>
<dbReference type="InterPro" id="IPR019579">
    <property type="entry name" value="FAM161A/B"/>
</dbReference>
<protein>
    <submittedName>
        <fullName evidence="5">Uncharacterized protein</fullName>
    </submittedName>
</protein>
<dbReference type="AlphaFoldDB" id="A0A226EQP5"/>
<feature type="compositionally biased region" description="Basic and acidic residues" evidence="4">
    <location>
        <begin position="432"/>
        <end position="445"/>
    </location>
</feature>
<evidence type="ECO:0000313" key="6">
    <source>
        <dbReference type="Proteomes" id="UP000198287"/>
    </source>
</evidence>
<dbReference type="InterPro" id="IPR051655">
    <property type="entry name" value="FAM161"/>
</dbReference>
<comment type="similarity">
    <text evidence="1">Belongs to the FAM161 family.</text>
</comment>
<feature type="region of interest" description="Disordered" evidence="4">
    <location>
        <begin position="682"/>
        <end position="752"/>
    </location>
</feature>
<dbReference type="GO" id="GO:0044782">
    <property type="term" value="P:cilium organization"/>
    <property type="evidence" value="ECO:0007669"/>
    <property type="project" value="TreeGrafter"/>
</dbReference>
<evidence type="ECO:0000313" key="5">
    <source>
        <dbReference type="EMBL" id="OXA59477.1"/>
    </source>
</evidence>
<evidence type="ECO:0000256" key="3">
    <source>
        <dbReference type="SAM" id="Coils"/>
    </source>
</evidence>
<dbReference type="OrthoDB" id="2150121at2759"/>
<feature type="compositionally biased region" description="Basic and acidic residues" evidence="4">
    <location>
        <begin position="459"/>
        <end position="469"/>
    </location>
</feature>
<name>A0A226EQP5_FOLCA</name>
<comment type="caution">
    <text evidence="5">The sequence shown here is derived from an EMBL/GenBank/DDBJ whole genome shotgun (WGS) entry which is preliminary data.</text>
</comment>
<gene>
    <name evidence="5" type="ORF">Fcan01_05182</name>
</gene>